<dbReference type="CDD" id="cd08368">
    <property type="entry name" value="LIM"/>
    <property type="match status" value="1"/>
</dbReference>
<evidence type="ECO:0000256" key="6">
    <source>
        <dbReference type="SAM" id="MobiDB-lite"/>
    </source>
</evidence>
<dbReference type="Gene3D" id="2.10.110.10">
    <property type="entry name" value="Cysteine Rich Protein"/>
    <property type="match status" value="2"/>
</dbReference>
<organism evidence="8 9">
    <name type="scientific">Calycina marina</name>
    <dbReference type="NCBI Taxonomy" id="1763456"/>
    <lineage>
        <taxon>Eukaryota</taxon>
        <taxon>Fungi</taxon>
        <taxon>Dikarya</taxon>
        <taxon>Ascomycota</taxon>
        <taxon>Pezizomycotina</taxon>
        <taxon>Leotiomycetes</taxon>
        <taxon>Helotiales</taxon>
        <taxon>Pezizellaceae</taxon>
        <taxon>Calycina</taxon>
    </lineage>
</organism>
<dbReference type="CDD" id="cd09397">
    <property type="entry name" value="LIM1_UF1"/>
    <property type="match status" value="1"/>
</dbReference>
<sequence>MAGYTESGFFPTVKCAQCSRDIEISQMGEHICRGGQPSPPPEEKFNFKSISYQPKTPVGSADYLKAGRAIPPRVDTSAANRPFLGQDDLTPISITSATSVSPMMPNESYRVPVGRSSLPKRSLTSPTFGVAAIEPKLSNLEQNIPTGTNGYDKADPMFARVSPKNVSGGGLLQRMNTIAPGPFGVRGRRNATDEQVAAGHLRQQSVTVSSTNLKTNTEPIRPNTSTGYVRNTVSKGSESKASLPRAPKKETYGGFGGRTAGDDPEPTFLRPEDRSQTFPSASEAIPFRRPSEATTRTPSNGPSSLRATGNDDRQRKSSIGPDRTRVAPPRGVSMYRPRGENNLYLGDPPSVPHNVNLDAEFGASNPYHTPSASHSSDSSGYSENSKASSRSSPPSSVRAESPIKTLQVSNEIDLDALTSEVEFSIADLRPQELSSASSPRMIKEPYMRKEASSVAPMITQSSQPPLSSITQGGRLSPNLPQPSALGTSLPSPKKPIRRVMGSKGNCKGCLQPITGKSISSADGRLTGRYHKECFACTTCLEPFKTSEFYVINDAPYCHWHYHKLNGSICATCNKGIEGQYLESERKKKFHPGCLTCADCDRNLRNDYFEENGRVYCERDAFRRAQMQQRGRGQQGQFLGVNNGTSRMERRTTRLMMM</sequence>
<dbReference type="PANTHER" id="PTHR24207:SF1">
    <property type="entry name" value="FILAMIN-BINDING LIM PROTEIN 1"/>
    <property type="match status" value="1"/>
</dbReference>
<dbReference type="SUPFAM" id="SSF57716">
    <property type="entry name" value="Glucocorticoid receptor-like (DNA-binding domain)"/>
    <property type="match status" value="1"/>
</dbReference>
<name>A0A9P7Z7L9_9HELO</name>
<keyword evidence="4 5" id="KW-0440">LIM domain</keyword>
<feature type="region of interest" description="Disordered" evidence="6">
    <location>
        <begin position="458"/>
        <end position="496"/>
    </location>
</feature>
<feature type="compositionally biased region" description="Polar residues" evidence="6">
    <location>
        <begin position="209"/>
        <end position="240"/>
    </location>
</feature>
<comment type="caution">
    <text evidence="8">The sequence shown here is derived from an EMBL/GenBank/DDBJ whole genome shotgun (WGS) entry which is preliminary data.</text>
</comment>
<dbReference type="SMART" id="SM00132">
    <property type="entry name" value="LIM"/>
    <property type="match status" value="2"/>
</dbReference>
<evidence type="ECO:0000256" key="1">
    <source>
        <dbReference type="ARBA" id="ARBA00022723"/>
    </source>
</evidence>
<proteinExistence type="predicted"/>
<dbReference type="PANTHER" id="PTHR24207">
    <property type="entry name" value="ZYX102 PROTEIN"/>
    <property type="match status" value="1"/>
</dbReference>
<dbReference type="GO" id="GO:0001725">
    <property type="term" value="C:stress fiber"/>
    <property type="evidence" value="ECO:0007669"/>
    <property type="project" value="TreeGrafter"/>
</dbReference>
<dbReference type="AlphaFoldDB" id="A0A9P7Z7L9"/>
<feature type="compositionally biased region" description="Polar residues" evidence="6">
    <location>
        <begin position="292"/>
        <end position="307"/>
    </location>
</feature>
<evidence type="ECO:0000256" key="4">
    <source>
        <dbReference type="ARBA" id="ARBA00023038"/>
    </source>
</evidence>
<dbReference type="EMBL" id="MU253793">
    <property type="protein sequence ID" value="KAG9246756.1"/>
    <property type="molecule type" value="Genomic_DNA"/>
</dbReference>
<dbReference type="PROSITE" id="PS50023">
    <property type="entry name" value="LIM_DOMAIN_2"/>
    <property type="match status" value="2"/>
</dbReference>
<feature type="domain" description="LIM zinc-binding" evidence="7">
    <location>
        <begin position="504"/>
        <end position="566"/>
    </location>
</feature>
<evidence type="ECO:0000313" key="9">
    <source>
        <dbReference type="Proteomes" id="UP000887226"/>
    </source>
</evidence>
<feature type="region of interest" description="Disordered" evidence="6">
    <location>
        <begin position="209"/>
        <end position="404"/>
    </location>
</feature>
<dbReference type="GO" id="GO:0046872">
    <property type="term" value="F:metal ion binding"/>
    <property type="evidence" value="ECO:0007669"/>
    <property type="project" value="UniProtKB-KW"/>
</dbReference>
<dbReference type="GO" id="GO:0098609">
    <property type="term" value="P:cell-cell adhesion"/>
    <property type="evidence" value="ECO:0007669"/>
    <property type="project" value="TreeGrafter"/>
</dbReference>
<keyword evidence="9" id="KW-1185">Reference proteome</keyword>
<dbReference type="GO" id="GO:0030695">
    <property type="term" value="F:GTPase regulator activity"/>
    <property type="evidence" value="ECO:0007669"/>
    <property type="project" value="UniProtKB-ARBA"/>
</dbReference>
<evidence type="ECO:0000256" key="5">
    <source>
        <dbReference type="PROSITE-ProRule" id="PRU00125"/>
    </source>
</evidence>
<evidence type="ECO:0000256" key="3">
    <source>
        <dbReference type="ARBA" id="ARBA00022833"/>
    </source>
</evidence>
<dbReference type="GO" id="GO:0031005">
    <property type="term" value="F:filamin binding"/>
    <property type="evidence" value="ECO:0007669"/>
    <property type="project" value="TreeGrafter"/>
</dbReference>
<keyword evidence="2" id="KW-0677">Repeat</keyword>
<dbReference type="Proteomes" id="UP000887226">
    <property type="component" value="Unassembled WGS sequence"/>
</dbReference>
<feature type="compositionally biased region" description="Low complexity" evidence="6">
    <location>
        <begin position="371"/>
        <end position="400"/>
    </location>
</feature>
<dbReference type="InterPro" id="IPR001781">
    <property type="entry name" value="Znf_LIM"/>
</dbReference>
<keyword evidence="3 5" id="KW-0862">Zinc</keyword>
<feature type="compositionally biased region" description="Polar residues" evidence="6">
    <location>
        <begin position="458"/>
        <end position="473"/>
    </location>
</feature>
<keyword evidence="1 5" id="KW-0479">Metal-binding</keyword>
<evidence type="ECO:0000313" key="8">
    <source>
        <dbReference type="EMBL" id="KAG9246756.1"/>
    </source>
</evidence>
<evidence type="ECO:0000256" key="2">
    <source>
        <dbReference type="ARBA" id="ARBA00022737"/>
    </source>
</evidence>
<dbReference type="OrthoDB" id="1112565at2759"/>
<feature type="domain" description="LIM zinc-binding" evidence="7">
    <location>
        <begin position="567"/>
        <end position="626"/>
    </location>
</feature>
<evidence type="ECO:0000259" key="7">
    <source>
        <dbReference type="PROSITE" id="PS50023"/>
    </source>
</evidence>
<gene>
    <name evidence="8" type="ORF">BJ878DRAFT_257967</name>
</gene>
<dbReference type="Pfam" id="PF00412">
    <property type="entry name" value="LIM"/>
    <property type="match status" value="2"/>
</dbReference>
<dbReference type="PROSITE" id="PS00478">
    <property type="entry name" value="LIM_DOMAIN_1"/>
    <property type="match status" value="1"/>
</dbReference>
<accession>A0A9P7Z7L9</accession>
<dbReference type="FunFam" id="2.10.110.10:FF:000105">
    <property type="entry name" value="Similar to LIM domain-containing protein"/>
    <property type="match status" value="1"/>
</dbReference>
<protein>
    <recommendedName>
        <fullName evidence="7">LIM zinc-binding domain-containing protein</fullName>
    </recommendedName>
</protein>
<reference evidence="8" key="1">
    <citation type="journal article" date="2021" name="IMA Fungus">
        <title>Genomic characterization of three marine fungi, including Emericellopsis atlantica sp. nov. with signatures of a generalist lifestyle and marine biomass degradation.</title>
        <authorList>
            <person name="Hagestad O.C."/>
            <person name="Hou L."/>
            <person name="Andersen J.H."/>
            <person name="Hansen E.H."/>
            <person name="Altermark B."/>
            <person name="Li C."/>
            <person name="Kuhnert E."/>
            <person name="Cox R.J."/>
            <person name="Crous P.W."/>
            <person name="Spatafora J.W."/>
            <person name="Lail K."/>
            <person name="Amirebrahimi M."/>
            <person name="Lipzen A."/>
            <person name="Pangilinan J."/>
            <person name="Andreopoulos W."/>
            <person name="Hayes R.D."/>
            <person name="Ng V."/>
            <person name="Grigoriev I.V."/>
            <person name="Jackson S.A."/>
            <person name="Sutton T.D.S."/>
            <person name="Dobson A.D.W."/>
            <person name="Rama T."/>
        </authorList>
    </citation>
    <scope>NUCLEOTIDE SEQUENCE</scope>
    <source>
        <strain evidence="8">TRa3180A</strain>
    </source>
</reference>